<dbReference type="GO" id="GO:0004869">
    <property type="term" value="F:cysteine-type endopeptidase inhibitor activity"/>
    <property type="evidence" value="ECO:0007669"/>
    <property type="project" value="UniProtKB-KW"/>
</dbReference>
<evidence type="ECO:0000256" key="3">
    <source>
        <dbReference type="SAM" id="MobiDB-lite"/>
    </source>
</evidence>
<feature type="compositionally biased region" description="Acidic residues" evidence="3">
    <location>
        <begin position="177"/>
        <end position="188"/>
    </location>
</feature>
<dbReference type="InParanoid" id="A0A2G5D254"/>
<dbReference type="Proteomes" id="UP000230069">
    <property type="component" value="Unassembled WGS sequence"/>
</dbReference>
<dbReference type="Gene3D" id="3.10.450.10">
    <property type="match status" value="1"/>
</dbReference>
<protein>
    <recommendedName>
        <fullName evidence="4">Cystatin domain-containing protein</fullName>
    </recommendedName>
</protein>
<dbReference type="InterPro" id="IPR046350">
    <property type="entry name" value="Cystatin_sf"/>
</dbReference>
<evidence type="ECO:0000313" key="5">
    <source>
        <dbReference type="EMBL" id="PIA37600.1"/>
    </source>
</evidence>
<dbReference type="EMBL" id="KZ305047">
    <property type="protein sequence ID" value="PIA37600.1"/>
    <property type="molecule type" value="Genomic_DNA"/>
</dbReference>
<sequence length="210" mass="24040">MEGSLIFCNPLQKDIMQLVCKDVSGTMYSRIREGEKQFLSYEVDLEKEPESPSIEVKRDKRSKLWICPIYSVVKVEEMYLRSPEIVTMALFAIAVHNFKKKNDVKFVKMVKAIQRNVTGYLYLLTFDAIDSEGRERTFRTTVHDMAWLSYWKATPLIDNEKALSKDTADLFNVVESDAEGTDECSDEDAMLKEDDSDSTGLGTNESSDEE</sequence>
<evidence type="ECO:0000256" key="1">
    <source>
        <dbReference type="ARBA" id="ARBA00022690"/>
    </source>
</evidence>
<feature type="domain" description="Cystatin" evidence="4">
    <location>
        <begin position="81"/>
        <end position="150"/>
    </location>
</feature>
<accession>A0A2G5D254</accession>
<evidence type="ECO:0000256" key="2">
    <source>
        <dbReference type="ARBA" id="ARBA00022704"/>
    </source>
</evidence>
<keyword evidence="2" id="KW-0789">Thiol protease inhibitor</keyword>
<dbReference type="Pfam" id="PF16845">
    <property type="entry name" value="SQAPI"/>
    <property type="match status" value="1"/>
</dbReference>
<gene>
    <name evidence="5" type="ORF">AQUCO_03000277v1</name>
</gene>
<reference evidence="5 6" key="1">
    <citation type="submission" date="2017-09" db="EMBL/GenBank/DDBJ databases">
        <title>WGS assembly of Aquilegia coerulea Goldsmith.</title>
        <authorList>
            <person name="Hodges S."/>
            <person name="Kramer E."/>
            <person name="Nordborg M."/>
            <person name="Tomkins J."/>
            <person name="Borevitz J."/>
            <person name="Derieg N."/>
            <person name="Yan J."/>
            <person name="Mihaltcheva S."/>
            <person name="Hayes R.D."/>
            <person name="Rokhsar D."/>
        </authorList>
    </citation>
    <scope>NUCLEOTIDE SEQUENCE [LARGE SCALE GENOMIC DNA]</scope>
    <source>
        <strain evidence="6">cv. Goldsmith</strain>
    </source>
</reference>
<proteinExistence type="predicted"/>
<keyword evidence="1" id="KW-0646">Protease inhibitor</keyword>
<keyword evidence="6" id="KW-1185">Reference proteome</keyword>
<evidence type="ECO:0000313" key="6">
    <source>
        <dbReference type="Proteomes" id="UP000230069"/>
    </source>
</evidence>
<feature type="region of interest" description="Disordered" evidence="3">
    <location>
        <begin position="177"/>
        <end position="210"/>
    </location>
</feature>
<dbReference type="AlphaFoldDB" id="A0A2G5D254"/>
<organism evidence="5 6">
    <name type="scientific">Aquilegia coerulea</name>
    <name type="common">Rocky mountain columbine</name>
    <dbReference type="NCBI Taxonomy" id="218851"/>
    <lineage>
        <taxon>Eukaryota</taxon>
        <taxon>Viridiplantae</taxon>
        <taxon>Streptophyta</taxon>
        <taxon>Embryophyta</taxon>
        <taxon>Tracheophyta</taxon>
        <taxon>Spermatophyta</taxon>
        <taxon>Magnoliopsida</taxon>
        <taxon>Ranunculales</taxon>
        <taxon>Ranunculaceae</taxon>
        <taxon>Thalictroideae</taxon>
        <taxon>Aquilegia</taxon>
    </lineage>
</organism>
<name>A0A2G5D254_AQUCA</name>
<evidence type="ECO:0000259" key="4">
    <source>
        <dbReference type="Pfam" id="PF16845"/>
    </source>
</evidence>
<feature type="compositionally biased region" description="Polar residues" evidence="3">
    <location>
        <begin position="198"/>
        <end position="210"/>
    </location>
</feature>
<dbReference type="SUPFAM" id="SSF54403">
    <property type="entry name" value="Cystatin/monellin"/>
    <property type="match status" value="1"/>
</dbReference>
<dbReference type="InterPro" id="IPR000010">
    <property type="entry name" value="Cystatin_dom"/>
</dbReference>